<reference evidence="1 2" key="1">
    <citation type="journal article" date="2017" name="ISME J.">
        <title>Potential for microbial H2 and metal transformations associated with novel bacteria and archaea in deep terrestrial subsurface sediments.</title>
        <authorList>
            <person name="Hernsdorf A.W."/>
            <person name="Amano Y."/>
            <person name="Miyakawa K."/>
            <person name="Ise K."/>
            <person name="Suzuki Y."/>
            <person name="Anantharaman K."/>
            <person name="Probst A."/>
            <person name="Burstein D."/>
            <person name="Thomas B.C."/>
            <person name="Banfield J.F."/>
        </authorList>
    </citation>
    <scope>NUCLEOTIDE SEQUENCE [LARGE SCALE GENOMIC DNA]</scope>
    <source>
        <strain evidence="1">HGW-Falkowbacteria-1</strain>
    </source>
</reference>
<dbReference type="AlphaFoldDB" id="A0A2N2E9Q4"/>
<organism evidence="1 2">
    <name type="scientific">Candidatus Falkowbacteria bacterium HGW-Falkowbacteria-1</name>
    <dbReference type="NCBI Taxonomy" id="2013768"/>
    <lineage>
        <taxon>Bacteria</taxon>
        <taxon>Candidatus Falkowiibacteriota</taxon>
    </lineage>
</organism>
<proteinExistence type="predicted"/>
<dbReference type="EMBL" id="PHAI01000002">
    <property type="protein sequence ID" value="PKM91483.1"/>
    <property type="molecule type" value="Genomic_DNA"/>
</dbReference>
<dbReference type="Proteomes" id="UP000233517">
    <property type="component" value="Unassembled WGS sequence"/>
</dbReference>
<sequence length="127" mass="14991">MEKMNFGREEISKIDKITNQEDLLIEAHKLVKDYYKNDSKNGVDLKNREVIILDALNNLILNKNWKDENANIFAELVNLVDDKRLIESIENKFDLERIKNDDLISKKEVFNLVENKEIIEKHGIHKN</sequence>
<evidence type="ECO:0000313" key="2">
    <source>
        <dbReference type="Proteomes" id="UP000233517"/>
    </source>
</evidence>
<accession>A0A2N2E9Q4</accession>
<evidence type="ECO:0000313" key="1">
    <source>
        <dbReference type="EMBL" id="PKM91483.1"/>
    </source>
</evidence>
<name>A0A2N2E9Q4_9BACT</name>
<protein>
    <submittedName>
        <fullName evidence="1">Uncharacterized protein</fullName>
    </submittedName>
</protein>
<gene>
    <name evidence="1" type="ORF">CVU82_02710</name>
</gene>
<comment type="caution">
    <text evidence="1">The sequence shown here is derived from an EMBL/GenBank/DDBJ whole genome shotgun (WGS) entry which is preliminary data.</text>
</comment>